<dbReference type="RefSeq" id="WP_074759090.1">
    <property type="nucleotide sequence ID" value="NZ_FNCO01000028.1"/>
</dbReference>
<gene>
    <name evidence="2" type="ORF">SAMN05216605_12853</name>
</gene>
<feature type="region of interest" description="Disordered" evidence="1">
    <location>
        <begin position="47"/>
        <end position="66"/>
    </location>
</feature>
<dbReference type="EMBL" id="FNCO01000028">
    <property type="protein sequence ID" value="SDJ39847.1"/>
    <property type="molecule type" value="Genomic_DNA"/>
</dbReference>
<sequence>MSEPQCEVVNGEVDHDWKLVSDWGGDPNVIGGTFDCSYLECRVCGEENHNHPNPGSYAHEPDYDDY</sequence>
<organism evidence="2 3">
    <name type="scientific">Pseudomonas abietaniphila</name>
    <dbReference type="NCBI Taxonomy" id="89065"/>
    <lineage>
        <taxon>Bacteria</taxon>
        <taxon>Pseudomonadati</taxon>
        <taxon>Pseudomonadota</taxon>
        <taxon>Gammaproteobacteria</taxon>
        <taxon>Pseudomonadales</taxon>
        <taxon>Pseudomonadaceae</taxon>
        <taxon>Pseudomonas</taxon>
    </lineage>
</organism>
<evidence type="ECO:0000256" key="1">
    <source>
        <dbReference type="SAM" id="MobiDB-lite"/>
    </source>
</evidence>
<keyword evidence="3" id="KW-1185">Reference proteome</keyword>
<evidence type="ECO:0000313" key="2">
    <source>
        <dbReference type="EMBL" id="SDJ39847.1"/>
    </source>
</evidence>
<protein>
    <submittedName>
        <fullName evidence="2">Uncharacterized protein</fullName>
    </submittedName>
</protein>
<reference evidence="3" key="1">
    <citation type="submission" date="2016-10" db="EMBL/GenBank/DDBJ databases">
        <authorList>
            <person name="Varghese N."/>
            <person name="Submissions S."/>
        </authorList>
    </citation>
    <scope>NUCLEOTIDE SEQUENCE [LARGE SCALE GENOMIC DNA]</scope>
    <source>
        <strain evidence="3">ATCC 700689</strain>
    </source>
</reference>
<dbReference type="STRING" id="89065.SAMN05216605_12853"/>
<dbReference type="OrthoDB" id="9885666at2"/>
<dbReference type="Proteomes" id="UP000182894">
    <property type="component" value="Unassembled WGS sequence"/>
</dbReference>
<name>A0A1G8TEM2_9PSED</name>
<evidence type="ECO:0000313" key="3">
    <source>
        <dbReference type="Proteomes" id="UP000182894"/>
    </source>
</evidence>
<accession>A0A1G8TEM2</accession>
<proteinExistence type="predicted"/>
<dbReference type="AlphaFoldDB" id="A0A1G8TEM2"/>